<evidence type="ECO:0000256" key="5">
    <source>
        <dbReference type="ARBA" id="ARBA00023136"/>
    </source>
</evidence>
<comment type="caution">
    <text evidence="7">The sequence shown here is derived from an EMBL/GenBank/DDBJ whole genome shotgun (WGS) entry which is preliminary data.</text>
</comment>
<comment type="subcellular location">
    <subcellularLocation>
        <location evidence="6">Cell membrane</location>
        <topology evidence="6">Multi-pass membrane protein</topology>
    </subcellularLocation>
    <subcellularLocation>
        <location evidence="1">Membrane</location>
        <topology evidence="1">Multi-pass membrane protein</topology>
    </subcellularLocation>
</comment>
<name>A0ABD0WL50_UMBPY</name>
<evidence type="ECO:0000256" key="3">
    <source>
        <dbReference type="ARBA" id="ARBA00022692"/>
    </source>
</evidence>
<proteinExistence type="inferred from homology"/>
<feature type="transmembrane region" description="Helical" evidence="6">
    <location>
        <begin position="320"/>
        <end position="341"/>
    </location>
</feature>
<keyword evidence="3 6" id="KW-0812">Transmembrane</keyword>
<evidence type="ECO:0000256" key="6">
    <source>
        <dbReference type="RuleBase" id="RU368066"/>
    </source>
</evidence>
<protein>
    <recommendedName>
        <fullName evidence="6">Choline transporter-like protein</fullName>
    </recommendedName>
</protein>
<feature type="transmembrane region" description="Helical" evidence="6">
    <location>
        <begin position="348"/>
        <end position="372"/>
    </location>
</feature>
<dbReference type="Proteomes" id="UP001557470">
    <property type="component" value="Unassembled WGS sequence"/>
</dbReference>
<feature type="transmembrane region" description="Helical" evidence="6">
    <location>
        <begin position="294"/>
        <end position="314"/>
    </location>
</feature>
<dbReference type="PANTHER" id="PTHR12385:SF12">
    <property type="entry name" value="CHOLINE TRANSPORTER-LIKE PROTEIN"/>
    <property type="match status" value="1"/>
</dbReference>
<feature type="transmembrane region" description="Helical" evidence="6">
    <location>
        <begin position="210"/>
        <end position="229"/>
    </location>
</feature>
<organism evidence="7 8">
    <name type="scientific">Umbra pygmaea</name>
    <name type="common">Eastern mudminnow</name>
    <dbReference type="NCBI Taxonomy" id="75934"/>
    <lineage>
        <taxon>Eukaryota</taxon>
        <taxon>Metazoa</taxon>
        <taxon>Chordata</taxon>
        <taxon>Craniata</taxon>
        <taxon>Vertebrata</taxon>
        <taxon>Euteleostomi</taxon>
        <taxon>Actinopterygii</taxon>
        <taxon>Neopterygii</taxon>
        <taxon>Teleostei</taxon>
        <taxon>Protacanthopterygii</taxon>
        <taxon>Esociformes</taxon>
        <taxon>Umbridae</taxon>
        <taxon>Umbra</taxon>
    </lineage>
</organism>
<feature type="transmembrane region" description="Helical" evidence="6">
    <location>
        <begin position="25"/>
        <end position="47"/>
    </location>
</feature>
<evidence type="ECO:0000313" key="8">
    <source>
        <dbReference type="Proteomes" id="UP001557470"/>
    </source>
</evidence>
<keyword evidence="4 6" id="KW-1133">Transmembrane helix</keyword>
<dbReference type="AlphaFoldDB" id="A0ABD0WL50"/>
<dbReference type="PANTHER" id="PTHR12385">
    <property type="entry name" value="CHOLINE TRANSPORTER-LIKE (SLC FAMILY 44)"/>
    <property type="match status" value="1"/>
</dbReference>
<comment type="similarity">
    <text evidence="2 6">Belongs to the CTL (choline transporter-like) family.</text>
</comment>
<evidence type="ECO:0000256" key="2">
    <source>
        <dbReference type="ARBA" id="ARBA00007168"/>
    </source>
</evidence>
<accession>A0ABD0WL50</accession>
<keyword evidence="8" id="KW-1185">Reference proteome</keyword>
<feature type="transmembrane region" description="Helical" evidence="6">
    <location>
        <begin position="574"/>
        <end position="607"/>
    </location>
</feature>
<comment type="function">
    <text evidence="6">Choline transporter.</text>
</comment>
<dbReference type="Pfam" id="PF04515">
    <property type="entry name" value="Choline_transpo"/>
    <property type="match status" value="1"/>
</dbReference>
<gene>
    <name evidence="7" type="ORF">UPYG_G00217750</name>
</gene>
<evidence type="ECO:0000256" key="4">
    <source>
        <dbReference type="ARBA" id="ARBA00022989"/>
    </source>
</evidence>
<feature type="transmembrane region" description="Helical" evidence="6">
    <location>
        <begin position="235"/>
        <end position="259"/>
    </location>
</feature>
<dbReference type="InterPro" id="IPR007603">
    <property type="entry name" value="Choline_transptr-like"/>
</dbReference>
<evidence type="ECO:0000256" key="1">
    <source>
        <dbReference type="ARBA" id="ARBA00004141"/>
    </source>
</evidence>
<feature type="transmembrane region" description="Helical" evidence="6">
    <location>
        <begin position="544"/>
        <end position="568"/>
    </location>
</feature>
<dbReference type="EMBL" id="JAGEUA010000006">
    <property type="protein sequence ID" value="KAL0974254.1"/>
    <property type="molecule type" value="Genomic_DNA"/>
</dbReference>
<sequence length="771" mass="86214">MGCCGSTERTKREWKPLEDRSCTDLPWFLLFTVFCVGMGSICGYTIATGGAARLVFGYDSYGNTCGQPNEQIEGVRLSGLDHTDNKYVFFLDPCNIDIVQRKIKSMALCVSLCPDEELKTYQDLKRFAMENGSELCSYELAAHKYPSLPDRFDKCPKLPVPPSKSLPVFNRCTPVDISCYAKFAEAVVTFVSDNSMLHRLIAGVMASKEIIVGLCLLALVLSMLLMVIIRYISAVLVWILTACVVLGSLAGTSILWWLYIDHRLTANQTLSTKTSESKDVKEEGEMSRDNTQALLVYAIAATVFTVILLLLMLFMRKRVALTIALFHVAGKVFIHLPLLTLQPFCTFLALLLFWIYWSLVLLLLGTTGNPVLNEETGLTEFRLTGPLQYMTWYHAVGLVWISEFILACQQMTVAGAVVTYYFTRDKTKLPLTPILSSVLRLMRYHLGTVAKGSFIITLIKVPRLMLMYIHNQLKGKENACARCMLKTCICCLWCLEKCLNYLNQNAYAATAINSTSFCTSARDAFVILVENALRVAAINAVGDFVLFLGKILIVTSTAFAGVLLLNYQRDYAEWVLPLIIVCLFAFLVAHCFLSIFEIVVDVLFLCFAIDTKYNDGTPGREFYMDKALMEFVENSRKLERLVERGRSRPTEAVSVEGEEMKPMVSDSRGRCRQTEVVGCGLDGGEGEWEELQEFHVYYLLAGALVDWALGEQSTIVALILCLTEDMVLFFCVYLPTSTLFLFATLLQKPSPAIVSQSQPPTQSKLFSAHAS</sequence>
<keyword evidence="5 6" id="KW-0472">Membrane</keyword>
<reference evidence="7 8" key="1">
    <citation type="submission" date="2024-06" db="EMBL/GenBank/DDBJ databases">
        <authorList>
            <person name="Pan Q."/>
            <person name="Wen M."/>
            <person name="Jouanno E."/>
            <person name="Zahm M."/>
            <person name="Klopp C."/>
            <person name="Cabau C."/>
            <person name="Louis A."/>
            <person name="Berthelot C."/>
            <person name="Parey E."/>
            <person name="Roest Crollius H."/>
            <person name="Montfort J."/>
            <person name="Robinson-Rechavi M."/>
            <person name="Bouchez O."/>
            <person name="Lampietro C."/>
            <person name="Lopez Roques C."/>
            <person name="Donnadieu C."/>
            <person name="Postlethwait J."/>
            <person name="Bobe J."/>
            <person name="Verreycken H."/>
            <person name="Guiguen Y."/>
        </authorList>
    </citation>
    <scope>NUCLEOTIDE SEQUENCE [LARGE SCALE GENOMIC DNA]</scope>
    <source>
        <strain evidence="7">Up_M1</strain>
        <tissue evidence="7">Testis</tissue>
    </source>
</reference>
<dbReference type="GO" id="GO:0005886">
    <property type="term" value="C:plasma membrane"/>
    <property type="evidence" value="ECO:0007669"/>
    <property type="project" value="UniProtKB-SubCell"/>
</dbReference>
<dbReference type="GO" id="GO:0022857">
    <property type="term" value="F:transmembrane transporter activity"/>
    <property type="evidence" value="ECO:0007669"/>
    <property type="project" value="UniProtKB-UniRule"/>
</dbReference>
<feature type="transmembrane region" description="Helical" evidence="6">
    <location>
        <begin position="392"/>
        <end position="422"/>
    </location>
</feature>
<evidence type="ECO:0000313" key="7">
    <source>
        <dbReference type="EMBL" id="KAL0974254.1"/>
    </source>
</evidence>